<reference evidence="1" key="2">
    <citation type="submission" date="2021-10" db="EMBL/GenBank/DDBJ databases">
        <title>Phylogenomics reveals ancestral predisposition of the termite-cultivated fungus Termitomyces towards a domesticated lifestyle.</title>
        <authorList>
            <person name="Auxier B."/>
            <person name="Grum-Grzhimaylo A."/>
            <person name="Cardenas M.E."/>
            <person name="Lodge J.D."/>
            <person name="Laessoe T."/>
            <person name="Pedersen O."/>
            <person name="Smith M.E."/>
            <person name="Kuyper T.W."/>
            <person name="Franco-Molano E.A."/>
            <person name="Baroni T.J."/>
            <person name="Aanen D.K."/>
        </authorList>
    </citation>
    <scope>NUCLEOTIDE SEQUENCE</scope>
    <source>
        <strain evidence="1">AP01</strain>
        <tissue evidence="1">Mycelium</tissue>
    </source>
</reference>
<dbReference type="Proteomes" id="UP000775547">
    <property type="component" value="Unassembled WGS sequence"/>
</dbReference>
<dbReference type="PANTHER" id="PTHR48100">
    <property type="entry name" value="BROAD-SPECIFICITY PHOSPHATASE YOR283W-RELATED"/>
    <property type="match status" value="1"/>
</dbReference>
<keyword evidence="2" id="KW-1185">Reference proteome</keyword>
<dbReference type="AlphaFoldDB" id="A0A9P7G079"/>
<feature type="non-terminal residue" evidence="1">
    <location>
        <position position="196"/>
    </location>
</feature>
<dbReference type="GO" id="GO:0016791">
    <property type="term" value="F:phosphatase activity"/>
    <property type="evidence" value="ECO:0007669"/>
    <property type="project" value="TreeGrafter"/>
</dbReference>
<evidence type="ECO:0000313" key="2">
    <source>
        <dbReference type="Proteomes" id="UP000775547"/>
    </source>
</evidence>
<dbReference type="SUPFAM" id="SSF53254">
    <property type="entry name" value="Phosphoglycerate mutase-like"/>
    <property type="match status" value="1"/>
</dbReference>
<dbReference type="GO" id="GO:0005737">
    <property type="term" value="C:cytoplasm"/>
    <property type="evidence" value="ECO:0007669"/>
    <property type="project" value="TreeGrafter"/>
</dbReference>
<evidence type="ECO:0000313" key="1">
    <source>
        <dbReference type="EMBL" id="KAG5641717.1"/>
    </source>
</evidence>
<dbReference type="Pfam" id="PF00300">
    <property type="entry name" value="His_Phos_1"/>
    <property type="match status" value="1"/>
</dbReference>
<dbReference type="OrthoDB" id="496981at2759"/>
<name>A0A9P7G079_9AGAR</name>
<accession>A0A9P7G079</accession>
<dbReference type="EMBL" id="JABCKV010000261">
    <property type="protein sequence ID" value="KAG5641717.1"/>
    <property type="molecule type" value="Genomic_DNA"/>
</dbReference>
<dbReference type="InterPro" id="IPR029033">
    <property type="entry name" value="His_PPase_superfam"/>
</dbReference>
<proteinExistence type="predicted"/>
<dbReference type="InterPro" id="IPR013078">
    <property type="entry name" value="His_Pase_superF_clade-1"/>
</dbReference>
<gene>
    <name evidence="1" type="ORF">DXG03_004404</name>
</gene>
<comment type="caution">
    <text evidence="1">The sequence shown here is derived from an EMBL/GenBank/DDBJ whole genome shotgun (WGS) entry which is preliminary data.</text>
</comment>
<organism evidence="1 2">
    <name type="scientific">Asterophora parasitica</name>
    <dbReference type="NCBI Taxonomy" id="117018"/>
    <lineage>
        <taxon>Eukaryota</taxon>
        <taxon>Fungi</taxon>
        <taxon>Dikarya</taxon>
        <taxon>Basidiomycota</taxon>
        <taxon>Agaricomycotina</taxon>
        <taxon>Agaricomycetes</taxon>
        <taxon>Agaricomycetidae</taxon>
        <taxon>Agaricales</taxon>
        <taxon>Tricholomatineae</taxon>
        <taxon>Lyophyllaceae</taxon>
        <taxon>Asterophora</taxon>
    </lineage>
</organism>
<protein>
    <recommendedName>
        <fullName evidence="3">Phosphoglycerate mutase</fullName>
    </recommendedName>
</protein>
<sequence>YWSKLNGDGEIVWGPDPELTDLGKSQAAVAHDAWKSERKTGIPLPGKFYVSPLTRALKTLEITFTGLLPKYIIAKPTVLENAREVYGVHTCDKRRTRTYIRKTFPQFNIEHGFSENDPLWEADVRETDAHIAGRAKKILDLVFQNDRDIFISVTGHGGIINGFLASVGRPRYGLATGGILPVVIKAVINKETVKEA</sequence>
<dbReference type="PANTHER" id="PTHR48100:SF1">
    <property type="entry name" value="HISTIDINE PHOSPHATASE FAMILY PROTEIN-RELATED"/>
    <property type="match status" value="1"/>
</dbReference>
<reference evidence="1" key="1">
    <citation type="submission" date="2020-07" db="EMBL/GenBank/DDBJ databases">
        <authorList>
            <person name="Nieuwenhuis M."/>
            <person name="Van De Peppel L.J.J."/>
        </authorList>
    </citation>
    <scope>NUCLEOTIDE SEQUENCE</scope>
    <source>
        <strain evidence="1">AP01</strain>
        <tissue evidence="1">Mycelium</tissue>
    </source>
</reference>
<evidence type="ECO:0008006" key="3">
    <source>
        <dbReference type="Google" id="ProtNLM"/>
    </source>
</evidence>
<dbReference type="InterPro" id="IPR050275">
    <property type="entry name" value="PGM_Phosphatase"/>
</dbReference>
<dbReference type="Gene3D" id="3.40.50.1240">
    <property type="entry name" value="Phosphoglycerate mutase-like"/>
    <property type="match status" value="1"/>
</dbReference>